<dbReference type="Proteomes" id="UP000288805">
    <property type="component" value="Unassembled WGS sequence"/>
</dbReference>
<dbReference type="AlphaFoldDB" id="A0A438CQX0"/>
<reference evidence="1 2" key="1">
    <citation type="journal article" date="2018" name="PLoS Genet.">
        <title>Population sequencing reveals clonal diversity and ancestral inbreeding in the grapevine cultivar Chardonnay.</title>
        <authorList>
            <person name="Roach M.J."/>
            <person name="Johnson D.L."/>
            <person name="Bohlmann J."/>
            <person name="van Vuuren H.J."/>
            <person name="Jones S.J."/>
            <person name="Pretorius I.S."/>
            <person name="Schmidt S.A."/>
            <person name="Borneman A.R."/>
        </authorList>
    </citation>
    <scope>NUCLEOTIDE SEQUENCE [LARGE SCALE GENOMIC DNA]</scope>
    <source>
        <strain evidence="2">cv. Chardonnay</strain>
        <tissue evidence="1">Leaf</tissue>
    </source>
</reference>
<gene>
    <name evidence="1" type="ORF">CK203_115635</name>
</gene>
<proteinExistence type="predicted"/>
<evidence type="ECO:0000313" key="1">
    <source>
        <dbReference type="EMBL" id="RVW25606.1"/>
    </source>
</evidence>
<sequence length="123" mass="13818">MFSLNSSLIIIGLARSHLKCSYVSPLSIFMLKVMRLRISIDVTFTQNHPFFTYPHLEEESLSLNQDKADLSLPNPPNLSLTTPSIVIKSTPTEIDTSEPEDHGTISLFKEKIVEPCFNANPRT</sequence>
<evidence type="ECO:0000313" key="2">
    <source>
        <dbReference type="Proteomes" id="UP000288805"/>
    </source>
</evidence>
<comment type="caution">
    <text evidence="1">The sequence shown here is derived from an EMBL/GenBank/DDBJ whole genome shotgun (WGS) entry which is preliminary data.</text>
</comment>
<name>A0A438CQX0_VITVI</name>
<dbReference type="EMBL" id="QGNW01002075">
    <property type="protein sequence ID" value="RVW25606.1"/>
    <property type="molecule type" value="Genomic_DNA"/>
</dbReference>
<protein>
    <submittedName>
        <fullName evidence="1">Uncharacterized protein</fullName>
    </submittedName>
</protein>
<accession>A0A438CQX0</accession>
<organism evidence="1 2">
    <name type="scientific">Vitis vinifera</name>
    <name type="common">Grape</name>
    <dbReference type="NCBI Taxonomy" id="29760"/>
    <lineage>
        <taxon>Eukaryota</taxon>
        <taxon>Viridiplantae</taxon>
        <taxon>Streptophyta</taxon>
        <taxon>Embryophyta</taxon>
        <taxon>Tracheophyta</taxon>
        <taxon>Spermatophyta</taxon>
        <taxon>Magnoliopsida</taxon>
        <taxon>eudicotyledons</taxon>
        <taxon>Gunneridae</taxon>
        <taxon>Pentapetalae</taxon>
        <taxon>rosids</taxon>
        <taxon>Vitales</taxon>
        <taxon>Vitaceae</taxon>
        <taxon>Viteae</taxon>
        <taxon>Vitis</taxon>
    </lineage>
</organism>